<dbReference type="EMBL" id="LGRV01000003">
    <property type="protein sequence ID" value="KOS68264.1"/>
    <property type="molecule type" value="Genomic_DNA"/>
</dbReference>
<accession>A0ABR5K1K3</accession>
<feature type="region of interest" description="Disordered" evidence="1">
    <location>
        <begin position="53"/>
        <end position="75"/>
    </location>
</feature>
<name>A0ABR5K1K3_9BACI</name>
<dbReference type="Proteomes" id="UP000050668">
    <property type="component" value="Unassembled WGS sequence"/>
</dbReference>
<dbReference type="RefSeq" id="WP_053583083.1">
    <property type="nucleotide sequence ID" value="NZ_LGRV01000003.1"/>
</dbReference>
<sequence>MVNEKKNGKKLALFITIGLLFASIVVFIIITAFYNVYDPSEFGRINGGVDTENIGIPQDAEEQRGKVGTPTSPKE</sequence>
<protein>
    <submittedName>
        <fullName evidence="3">Uncharacterized protein</fullName>
    </submittedName>
</protein>
<keyword evidence="4" id="KW-1185">Reference proteome</keyword>
<keyword evidence="2" id="KW-0812">Transmembrane</keyword>
<comment type="caution">
    <text evidence="3">The sequence shown here is derived from an EMBL/GenBank/DDBJ whole genome shotgun (WGS) entry which is preliminary data.</text>
</comment>
<evidence type="ECO:0000313" key="4">
    <source>
        <dbReference type="Proteomes" id="UP000050668"/>
    </source>
</evidence>
<keyword evidence="2" id="KW-0472">Membrane</keyword>
<keyword evidence="2" id="KW-1133">Transmembrane helix</keyword>
<reference evidence="4" key="1">
    <citation type="submission" date="2015-07" db="EMBL/GenBank/DDBJ databases">
        <title>Fjat-14205 dsm 2895.</title>
        <authorList>
            <person name="Liu B."/>
            <person name="Wang J."/>
            <person name="Zhu Y."/>
            <person name="Liu G."/>
            <person name="Chen Q."/>
            <person name="Chen Z."/>
            <person name="Lan J."/>
            <person name="Che J."/>
            <person name="Ge C."/>
            <person name="Shi H."/>
            <person name="Pan Z."/>
            <person name="Liu X."/>
        </authorList>
    </citation>
    <scope>NUCLEOTIDE SEQUENCE [LARGE SCALE GENOMIC DNA]</scope>
    <source>
        <strain evidence="4">DSM 25560</strain>
    </source>
</reference>
<evidence type="ECO:0000256" key="1">
    <source>
        <dbReference type="SAM" id="MobiDB-lite"/>
    </source>
</evidence>
<evidence type="ECO:0000313" key="3">
    <source>
        <dbReference type="EMBL" id="KOS68264.1"/>
    </source>
</evidence>
<feature type="transmembrane region" description="Helical" evidence="2">
    <location>
        <begin position="12"/>
        <end position="34"/>
    </location>
</feature>
<proteinExistence type="predicted"/>
<evidence type="ECO:0000256" key="2">
    <source>
        <dbReference type="SAM" id="Phobius"/>
    </source>
</evidence>
<organism evidence="3 4">
    <name type="scientific">Lysinibacillus contaminans</name>
    <dbReference type="NCBI Taxonomy" id="1293441"/>
    <lineage>
        <taxon>Bacteria</taxon>
        <taxon>Bacillati</taxon>
        <taxon>Bacillota</taxon>
        <taxon>Bacilli</taxon>
        <taxon>Bacillales</taxon>
        <taxon>Bacillaceae</taxon>
        <taxon>Lysinibacillus</taxon>
    </lineage>
</organism>
<gene>
    <name evidence="3" type="ORF">AEA09_06640</name>
</gene>